<evidence type="ECO:0000313" key="3">
    <source>
        <dbReference type="WBParaSite" id="TCNE_0000268901-mRNA-1"/>
    </source>
</evidence>
<sequence>MLCFVSNCSAYLFDLADNTIIGIGAKTAEEWRFQTLGSVLGAISTRIVLRKKHGTWLTSTGTVTSVATIPFDTLHLSGMMLQRPWPSLR</sequence>
<name>A0A183U2G9_TOXCA</name>
<gene>
    <name evidence="1" type="ORF">TCNE_LOCUS2689</name>
</gene>
<reference evidence="1 2" key="2">
    <citation type="submission" date="2018-11" db="EMBL/GenBank/DDBJ databases">
        <authorList>
            <consortium name="Pathogen Informatics"/>
        </authorList>
    </citation>
    <scope>NUCLEOTIDE SEQUENCE [LARGE SCALE GENOMIC DNA]</scope>
</reference>
<accession>A0A183U2G9</accession>
<protein>
    <submittedName>
        <fullName evidence="3">C-type lectin domain-containing protein</fullName>
    </submittedName>
</protein>
<evidence type="ECO:0000313" key="2">
    <source>
        <dbReference type="Proteomes" id="UP000050794"/>
    </source>
</evidence>
<dbReference type="Proteomes" id="UP000050794">
    <property type="component" value="Unassembled WGS sequence"/>
</dbReference>
<dbReference type="WBParaSite" id="TCNE_0000268901-mRNA-1">
    <property type="protein sequence ID" value="TCNE_0000268901-mRNA-1"/>
    <property type="gene ID" value="TCNE_0000268901"/>
</dbReference>
<organism evidence="2 3">
    <name type="scientific">Toxocara canis</name>
    <name type="common">Canine roundworm</name>
    <dbReference type="NCBI Taxonomy" id="6265"/>
    <lineage>
        <taxon>Eukaryota</taxon>
        <taxon>Metazoa</taxon>
        <taxon>Ecdysozoa</taxon>
        <taxon>Nematoda</taxon>
        <taxon>Chromadorea</taxon>
        <taxon>Rhabditida</taxon>
        <taxon>Spirurina</taxon>
        <taxon>Ascaridomorpha</taxon>
        <taxon>Ascaridoidea</taxon>
        <taxon>Toxocaridae</taxon>
        <taxon>Toxocara</taxon>
    </lineage>
</organism>
<dbReference type="EMBL" id="UYWY01002881">
    <property type="protein sequence ID" value="VDM28406.1"/>
    <property type="molecule type" value="Genomic_DNA"/>
</dbReference>
<dbReference type="AlphaFoldDB" id="A0A183U2G9"/>
<reference evidence="3" key="1">
    <citation type="submission" date="2016-06" db="UniProtKB">
        <authorList>
            <consortium name="WormBaseParasite"/>
        </authorList>
    </citation>
    <scope>IDENTIFICATION</scope>
</reference>
<evidence type="ECO:0000313" key="1">
    <source>
        <dbReference type="EMBL" id="VDM28406.1"/>
    </source>
</evidence>
<keyword evidence="2" id="KW-1185">Reference proteome</keyword>
<proteinExistence type="predicted"/>